<evidence type="ECO:0000313" key="2">
    <source>
        <dbReference type="EMBL" id="CAB4211974.1"/>
    </source>
</evidence>
<reference evidence="2" key="1">
    <citation type="submission" date="2020-05" db="EMBL/GenBank/DDBJ databases">
        <authorList>
            <person name="Chiriac C."/>
            <person name="Salcher M."/>
            <person name="Ghai R."/>
            <person name="Kavagutti S V."/>
        </authorList>
    </citation>
    <scope>NUCLEOTIDE SEQUENCE</scope>
</reference>
<dbReference type="EMBL" id="LR797380">
    <property type="protein sequence ID" value="CAB4211974.1"/>
    <property type="molecule type" value="Genomic_DNA"/>
</dbReference>
<dbReference type="Gene3D" id="2.40.30.240">
    <property type="match status" value="1"/>
</dbReference>
<name>A0A6J5SE19_9CAUD</name>
<sequence length="405" mass="42971">MANSMLTINQITREAVRLWKNTNAFLQNIDTQYDDSFANTGAKIGTSLRIRLPNDYVVRSGPAAQIQDTVEPSTTLVVASQKGVDVAFSSVDRTMSLDDYSRRVLAPAVNNIAGAVAADVMNGVEGGICNFVANVDGSNNILTPIASSFLNAGALLDVNSAPVGSRKVINDPFTEARVLAGLAGLFNPSGAIGRQYTSGQMQQALGFDWMKDQTVIKHTTGTLALNAATVNGAGQTGQSIVVNALPGTLTAGDIITFPGVFAVNRITKQTTGQLRQFAVTANVPAGATQIPVYPALVPAVLGQPVQFQTVTASPANGAFVNQVSNANVTYRKSFVYCPEAVTMATADLEVPRGVHEAARESFDGISMRMVTAYSVGNDQFITRLDILYGYLWVRPEWACVVADIL</sequence>
<organism evidence="2">
    <name type="scientific">uncultured Caudovirales phage</name>
    <dbReference type="NCBI Taxonomy" id="2100421"/>
    <lineage>
        <taxon>Viruses</taxon>
        <taxon>Duplodnaviria</taxon>
        <taxon>Heunggongvirae</taxon>
        <taxon>Uroviricota</taxon>
        <taxon>Caudoviricetes</taxon>
        <taxon>Peduoviridae</taxon>
        <taxon>Maltschvirus</taxon>
        <taxon>Maltschvirus maltsch</taxon>
    </lineage>
</organism>
<proteinExistence type="predicted"/>
<protein>
    <submittedName>
        <fullName evidence="2">Major capsid protein Gp5</fullName>
    </submittedName>
</protein>
<accession>A0A6J5SE19</accession>
<dbReference type="InterPro" id="IPR024659">
    <property type="entry name" value="Phage_coat_Gp5"/>
</dbReference>
<evidence type="ECO:0000313" key="1">
    <source>
        <dbReference type="EMBL" id="CAB4142309.1"/>
    </source>
</evidence>
<dbReference type="Pfam" id="PF11651">
    <property type="entry name" value="P22_CoatProtein"/>
    <property type="match status" value="1"/>
</dbReference>
<gene>
    <name evidence="2" type="ORF">UFOVP1414_70</name>
    <name evidence="1" type="ORF">UFOVP442_7</name>
</gene>
<dbReference type="EMBL" id="LR796419">
    <property type="protein sequence ID" value="CAB4142309.1"/>
    <property type="molecule type" value="Genomic_DNA"/>
</dbReference>